<evidence type="ECO:0000313" key="4">
    <source>
        <dbReference type="EMBL" id="GKU99752.1"/>
    </source>
</evidence>
<comment type="caution">
    <text evidence="4">The sequence shown here is derived from an EMBL/GenBank/DDBJ whole genome shotgun (WGS) entry which is preliminary data.</text>
</comment>
<dbReference type="Proteomes" id="UP001054252">
    <property type="component" value="Unassembled WGS sequence"/>
</dbReference>
<feature type="compositionally biased region" description="Basic and acidic residues" evidence="2">
    <location>
        <begin position="35"/>
        <end position="44"/>
    </location>
</feature>
<evidence type="ECO:0000313" key="5">
    <source>
        <dbReference type="Proteomes" id="UP001054252"/>
    </source>
</evidence>
<dbReference type="AlphaFoldDB" id="A0AAV5IPA1"/>
<feature type="coiled-coil region" evidence="1">
    <location>
        <begin position="465"/>
        <end position="506"/>
    </location>
</feature>
<accession>A0AAV5IPA1</accession>
<feature type="domain" description="Transposase (putative) gypsy type" evidence="3">
    <location>
        <begin position="129"/>
        <end position="192"/>
    </location>
</feature>
<proteinExistence type="predicted"/>
<reference evidence="4 5" key="1">
    <citation type="journal article" date="2021" name="Commun. Biol.">
        <title>The genome of Shorea leprosula (Dipterocarpaceae) highlights the ecological relevance of drought in aseasonal tropical rainforests.</title>
        <authorList>
            <person name="Ng K.K.S."/>
            <person name="Kobayashi M.J."/>
            <person name="Fawcett J.A."/>
            <person name="Hatakeyama M."/>
            <person name="Paape T."/>
            <person name="Ng C.H."/>
            <person name="Ang C.C."/>
            <person name="Tnah L.H."/>
            <person name="Lee C.T."/>
            <person name="Nishiyama T."/>
            <person name="Sese J."/>
            <person name="O'Brien M.J."/>
            <person name="Copetti D."/>
            <person name="Mohd Noor M.I."/>
            <person name="Ong R.C."/>
            <person name="Putra M."/>
            <person name="Sireger I.Z."/>
            <person name="Indrioko S."/>
            <person name="Kosugi Y."/>
            <person name="Izuno A."/>
            <person name="Isagi Y."/>
            <person name="Lee S.L."/>
            <person name="Shimizu K.K."/>
        </authorList>
    </citation>
    <scope>NUCLEOTIDE SEQUENCE [LARGE SCALE GENOMIC DNA]</scope>
    <source>
        <strain evidence="4">214</strain>
    </source>
</reference>
<evidence type="ECO:0000256" key="1">
    <source>
        <dbReference type="SAM" id="Coils"/>
    </source>
</evidence>
<feature type="region of interest" description="Disordered" evidence="2">
    <location>
        <begin position="656"/>
        <end position="713"/>
    </location>
</feature>
<evidence type="ECO:0000256" key="2">
    <source>
        <dbReference type="SAM" id="MobiDB-lite"/>
    </source>
</evidence>
<dbReference type="Pfam" id="PF04195">
    <property type="entry name" value="Transposase_28"/>
    <property type="match status" value="1"/>
</dbReference>
<sequence length="713" mass="79361">MSSEEARSLVGSEVMPLEYGSMDMESSPSPTSSERTVEERREEVVVEEEEEEIPSNVLESGGGVDGCYDPDLEIVSEVRGYVSELGSRSSLRGLVGNYNLPHHVLIRPAEVNERACSAPRDHWMPIYLYYLIAGLRFPIPELLVGLLLDYSIGITQLTPNAMRAVIGFLVYCRVRGVGVPTVNMFKHFFIIKAGGRGEKGWFYFGPRSSNKGNRTLFSAGPSSIKGWKEKFFFVDDTEWSRRDAEVEQLSAWKAKKTKQNNYKLNEDEVGEVEKLVREDGDVVDILYLTSPQAIEAAKLYGPSSLSEAEMEEFTNAAGGLRIPKKPRKKSTTSTAANRGVPERERLPSTSARAMEVQPRPEPVIGGSEDFVPQPSPPEIDPEVREREEAEVQGLSGGRERTPPHAYQKSLFEATNMTGVKHFLNATLLDVDRMQAKNEVLSHAGYTVVRHALESASWTNALAQEYTESVRDRASLQRQCDALRKEKEELQKEKGDVLSTKLSLEERKRKICEEKLEAQDKYIESLKKGAVELKKNVELLVHNGMEGHIGNFLNSSTFEGILKLYRLPTAILAFTDCRKKVKAQYPEVDVTTVTFGEQEEGVEEDGESLCADFRPQITLRWEHDAEGHTIFPPTFDAELVAVEGEEEEEEGALGAGFGDQAAMAEVQPPEVHPVSSDEVQQLAPPEVEVPPQPAEDGPRSPPFPTEEQPPPPAE</sequence>
<keyword evidence="1" id="KW-0175">Coiled coil</keyword>
<organism evidence="4 5">
    <name type="scientific">Rubroshorea leprosula</name>
    <dbReference type="NCBI Taxonomy" id="152421"/>
    <lineage>
        <taxon>Eukaryota</taxon>
        <taxon>Viridiplantae</taxon>
        <taxon>Streptophyta</taxon>
        <taxon>Embryophyta</taxon>
        <taxon>Tracheophyta</taxon>
        <taxon>Spermatophyta</taxon>
        <taxon>Magnoliopsida</taxon>
        <taxon>eudicotyledons</taxon>
        <taxon>Gunneridae</taxon>
        <taxon>Pentapetalae</taxon>
        <taxon>rosids</taxon>
        <taxon>malvids</taxon>
        <taxon>Malvales</taxon>
        <taxon>Dipterocarpaceae</taxon>
        <taxon>Rubroshorea</taxon>
    </lineage>
</organism>
<feature type="region of interest" description="Disordered" evidence="2">
    <location>
        <begin position="316"/>
        <end position="403"/>
    </location>
</feature>
<feature type="compositionally biased region" description="Pro residues" evidence="2">
    <location>
        <begin position="686"/>
        <end position="713"/>
    </location>
</feature>
<feature type="region of interest" description="Disordered" evidence="2">
    <location>
        <begin position="1"/>
        <end position="60"/>
    </location>
</feature>
<feature type="compositionally biased region" description="Low complexity" evidence="2">
    <location>
        <begin position="25"/>
        <end position="34"/>
    </location>
</feature>
<evidence type="ECO:0000259" key="3">
    <source>
        <dbReference type="Pfam" id="PF04195"/>
    </source>
</evidence>
<name>A0AAV5IPA1_9ROSI</name>
<dbReference type="PANTHER" id="PTHR31099">
    <property type="entry name" value="OS06G0165300 PROTEIN"/>
    <property type="match status" value="1"/>
</dbReference>
<dbReference type="InterPro" id="IPR007321">
    <property type="entry name" value="Transposase_28"/>
</dbReference>
<gene>
    <name evidence="4" type="ORF">SLEP1_g12551</name>
</gene>
<keyword evidence="5" id="KW-1185">Reference proteome</keyword>
<protein>
    <recommendedName>
        <fullName evidence="3">Transposase (putative) gypsy type domain-containing protein</fullName>
    </recommendedName>
</protein>
<dbReference type="PANTHER" id="PTHR31099:SF28">
    <property type="entry name" value="F5J5.12"/>
    <property type="match status" value="1"/>
</dbReference>
<dbReference type="EMBL" id="BPVZ01000014">
    <property type="protein sequence ID" value="GKU99752.1"/>
    <property type="molecule type" value="Genomic_DNA"/>
</dbReference>